<name>A0AAE0BPH3_9CHLO</name>
<feature type="compositionally biased region" description="Basic and acidic residues" evidence="3">
    <location>
        <begin position="187"/>
        <end position="199"/>
    </location>
</feature>
<keyword evidence="2" id="KW-0175">Coiled coil</keyword>
<protein>
    <recommendedName>
        <fullName evidence="4">Septin-type G domain-containing protein</fullName>
    </recommendedName>
</protein>
<gene>
    <name evidence="5" type="ORF">CYMTET_50409</name>
</gene>
<sequence>MSSFFRFFCDRQFISQANPPFASDLVIEMPLEALNSSLELIENDDYGVESCHSSSASEQSSTPCDSDTELHEVDLERDGLDLLTGYACSFSTVSNEDAIGEDDIWCEENVQENLETALLSPSTISLNSNLMPSEENINVTWFPSDSCVLVDDHVQEYIEEGPVGERPVNVAVTTSALPQDDNAETLPRGDQDAGGHHTDITATTSPIAIVDDREEDILSEWRLAEEFLSERKLSQAARAAATERYIRDLDDAAKNRPDVEELPQRQYLKILMAGESGLGKTTFARNLFQDYHPEVTVHDGTATSKETFLNAPEELCTKVEIESAKSGHTYCYSVQDTPGYGDDLELEQHVDMIVSFVKRQKAAYMQMDVDPQRSRDLADVEDPRVDICLYFIPAHRLKTVDVLFMQALSKEVALIPVLAKADSMTAEEIQQFRAEVMASLEGVDVLHFPSEMLTAAGSSPAHVPPFAVVASNHMAQTAPDRRCRFWPVREYNWGTCEAKRTDHSDFAVLRRLLFEFGYHAIRQETARRYYAYRSTELDWEARKRKEAKQQRMEASLQKQAWRSAAWQGAKVLLAVVAVALVVGSCNFRAHQLARSSVRHVELENQELKRQVRALENFHDHDEGKLKEMEWQLSAKDAELGNALSELHMARLLLNESSSNAEALATQLWAAAEQHQRECEISSEEMANTNYNLEYTNSMLKATERKMADLEQEIHQCRLETPTCNCSRDKQALQTMEDMEESEHMLRHLQEKVGKCESRVKKDEELMEAMEYRYTECYKKKRWQTIHLPFGDYFGG</sequence>
<keyword evidence="6" id="KW-1185">Reference proteome</keyword>
<feature type="region of interest" description="Disordered" evidence="3">
    <location>
        <begin position="49"/>
        <end position="68"/>
    </location>
</feature>
<proteinExistence type="inferred from homology"/>
<dbReference type="SUPFAM" id="SSF52540">
    <property type="entry name" value="P-loop containing nucleoside triphosphate hydrolases"/>
    <property type="match status" value="1"/>
</dbReference>
<evidence type="ECO:0000256" key="1">
    <source>
        <dbReference type="RuleBase" id="RU004560"/>
    </source>
</evidence>
<dbReference type="PANTHER" id="PTHR18884">
    <property type="entry name" value="SEPTIN"/>
    <property type="match status" value="1"/>
</dbReference>
<evidence type="ECO:0000256" key="3">
    <source>
        <dbReference type="SAM" id="MobiDB-lite"/>
    </source>
</evidence>
<dbReference type="InterPro" id="IPR027417">
    <property type="entry name" value="P-loop_NTPase"/>
</dbReference>
<feature type="region of interest" description="Disordered" evidence="3">
    <location>
        <begin position="178"/>
        <end position="199"/>
    </location>
</feature>
<evidence type="ECO:0000259" key="4">
    <source>
        <dbReference type="PROSITE" id="PS51719"/>
    </source>
</evidence>
<keyword evidence="1" id="KW-0547">Nucleotide-binding</keyword>
<organism evidence="5 6">
    <name type="scientific">Cymbomonas tetramitiformis</name>
    <dbReference type="NCBI Taxonomy" id="36881"/>
    <lineage>
        <taxon>Eukaryota</taxon>
        <taxon>Viridiplantae</taxon>
        <taxon>Chlorophyta</taxon>
        <taxon>Pyramimonadophyceae</taxon>
        <taxon>Pyramimonadales</taxon>
        <taxon>Pyramimonadaceae</taxon>
        <taxon>Cymbomonas</taxon>
    </lineage>
</organism>
<dbReference type="InterPro" id="IPR030379">
    <property type="entry name" value="G_SEPTIN_dom"/>
</dbReference>
<feature type="domain" description="Septin-type G" evidence="4">
    <location>
        <begin position="264"/>
        <end position="540"/>
    </location>
</feature>
<dbReference type="Gene3D" id="3.40.50.300">
    <property type="entry name" value="P-loop containing nucleotide triphosphate hydrolases"/>
    <property type="match status" value="1"/>
</dbReference>
<evidence type="ECO:0000256" key="2">
    <source>
        <dbReference type="SAM" id="Coils"/>
    </source>
</evidence>
<dbReference type="AlphaFoldDB" id="A0AAE0BPH3"/>
<feature type="coiled-coil region" evidence="2">
    <location>
        <begin position="692"/>
        <end position="758"/>
    </location>
</feature>
<dbReference type="Proteomes" id="UP001190700">
    <property type="component" value="Unassembled WGS sequence"/>
</dbReference>
<reference evidence="5 6" key="1">
    <citation type="journal article" date="2015" name="Genome Biol. Evol.">
        <title>Comparative Genomics of a Bacterivorous Green Alga Reveals Evolutionary Causalities and Consequences of Phago-Mixotrophic Mode of Nutrition.</title>
        <authorList>
            <person name="Burns J.A."/>
            <person name="Paasch A."/>
            <person name="Narechania A."/>
            <person name="Kim E."/>
        </authorList>
    </citation>
    <scope>NUCLEOTIDE SEQUENCE [LARGE SCALE GENOMIC DNA]</scope>
    <source>
        <strain evidence="5 6">PLY_AMNH</strain>
    </source>
</reference>
<dbReference type="Pfam" id="PF00735">
    <property type="entry name" value="Septin"/>
    <property type="match status" value="1"/>
</dbReference>
<comment type="caution">
    <text evidence="5">The sequence shown here is derived from an EMBL/GenBank/DDBJ whole genome shotgun (WGS) entry which is preliminary data.</text>
</comment>
<dbReference type="PROSITE" id="PS51719">
    <property type="entry name" value="G_SEPTIN"/>
    <property type="match status" value="1"/>
</dbReference>
<accession>A0AAE0BPH3</accession>
<evidence type="ECO:0000313" key="5">
    <source>
        <dbReference type="EMBL" id="KAK3239685.1"/>
    </source>
</evidence>
<dbReference type="GO" id="GO:0005525">
    <property type="term" value="F:GTP binding"/>
    <property type="evidence" value="ECO:0007669"/>
    <property type="project" value="UniProtKB-KW"/>
</dbReference>
<evidence type="ECO:0000313" key="6">
    <source>
        <dbReference type="Proteomes" id="UP001190700"/>
    </source>
</evidence>
<feature type="coiled-coil region" evidence="2">
    <location>
        <begin position="590"/>
        <end position="617"/>
    </location>
</feature>
<comment type="similarity">
    <text evidence="1">Belongs to the TRAFAC class TrmE-Era-EngA-EngB-Septin-like GTPase superfamily. Septin GTPase family.</text>
</comment>
<feature type="compositionally biased region" description="Low complexity" evidence="3">
    <location>
        <begin position="50"/>
        <end position="61"/>
    </location>
</feature>
<keyword evidence="1" id="KW-0342">GTP-binding</keyword>
<dbReference type="EMBL" id="LGRX02033848">
    <property type="protein sequence ID" value="KAK3239685.1"/>
    <property type="molecule type" value="Genomic_DNA"/>
</dbReference>